<evidence type="ECO:0000256" key="1">
    <source>
        <dbReference type="ARBA" id="ARBA00022676"/>
    </source>
</evidence>
<dbReference type="Pfam" id="PF13692">
    <property type="entry name" value="Glyco_trans_1_4"/>
    <property type="match status" value="1"/>
</dbReference>
<dbReference type="EMBL" id="JAGSOG010000165">
    <property type="protein sequence ID" value="MBR7836852.1"/>
    <property type="molecule type" value="Genomic_DNA"/>
</dbReference>
<proteinExistence type="predicted"/>
<keyword evidence="5" id="KW-1185">Reference proteome</keyword>
<evidence type="ECO:0000313" key="4">
    <source>
        <dbReference type="EMBL" id="MBR7836852.1"/>
    </source>
</evidence>
<dbReference type="InterPro" id="IPR028098">
    <property type="entry name" value="Glyco_trans_4-like_N"/>
</dbReference>
<dbReference type="Proteomes" id="UP000675781">
    <property type="component" value="Unassembled WGS sequence"/>
</dbReference>
<evidence type="ECO:0000256" key="2">
    <source>
        <dbReference type="ARBA" id="ARBA00022679"/>
    </source>
</evidence>
<name>A0A941ERT4_9ACTN</name>
<sequence>MAAPGYPPTLGGVEQVVAQAARALARAGHEVEVFAQQRADGAERTATEIAEADAATADAALDELPDPPDLRHPAPLLANPAARAGRVIVHRFATYGPHDYPVSPGLWQAVAARADEFDVVHGHSYHTLSGLAGALGSRARAPFVFSPHYHGTGHSPLRAALHRIYRPVGGYVFHRADAVVCVSEAEARLVAQHFPAAADRCTVVPNGVDRAAIRAAQPFPGSRPTILSAGRLERYKRVDRLIEAFAEQTYPGVRLVVIGAGPDRERLVALARSHGLFDRGGPRVARFPGRVAEDVLYRWLRTCRVLCSLSEHEAFGLAPAEALVAGATAVLSDIPAHRELAASGPVELVPAAEGAAALAARLDRHLYQPLPSPDAVTVADWDDVAERLVAVYQSVASARRGTPRRPPGARR</sequence>
<dbReference type="Gene3D" id="3.40.50.2000">
    <property type="entry name" value="Glycogen Phosphorylase B"/>
    <property type="match status" value="2"/>
</dbReference>
<dbReference type="GO" id="GO:0016757">
    <property type="term" value="F:glycosyltransferase activity"/>
    <property type="evidence" value="ECO:0007669"/>
    <property type="project" value="UniProtKB-KW"/>
</dbReference>
<evidence type="ECO:0000259" key="3">
    <source>
        <dbReference type="Pfam" id="PF13439"/>
    </source>
</evidence>
<reference evidence="4" key="1">
    <citation type="submission" date="2021-04" db="EMBL/GenBank/DDBJ databases">
        <title>Genome based classification of Actinospica acidithermotolerans sp. nov., an actinobacterium isolated from an Indonesian hot spring.</title>
        <authorList>
            <person name="Kusuma A.B."/>
            <person name="Putra K.E."/>
            <person name="Nafisah S."/>
            <person name="Loh J."/>
            <person name="Nouioui I."/>
            <person name="Goodfellow M."/>
        </authorList>
    </citation>
    <scope>NUCLEOTIDE SEQUENCE</scope>
    <source>
        <strain evidence="4">CSCA 57</strain>
    </source>
</reference>
<dbReference type="CDD" id="cd03811">
    <property type="entry name" value="GT4_GT28_WabH-like"/>
    <property type="match status" value="1"/>
</dbReference>
<comment type="caution">
    <text evidence="4">The sequence shown here is derived from an EMBL/GenBank/DDBJ whole genome shotgun (WGS) entry which is preliminary data.</text>
</comment>
<accession>A0A941ERT4</accession>
<dbReference type="SUPFAM" id="SSF53756">
    <property type="entry name" value="UDP-Glycosyltransferase/glycogen phosphorylase"/>
    <property type="match status" value="1"/>
</dbReference>
<feature type="domain" description="Glycosyltransferase subfamily 4-like N-terminal" evidence="3">
    <location>
        <begin position="11"/>
        <end position="210"/>
    </location>
</feature>
<gene>
    <name evidence="4" type="ORF">KDL01_26475</name>
</gene>
<keyword evidence="1" id="KW-0328">Glycosyltransferase</keyword>
<dbReference type="InterPro" id="IPR050194">
    <property type="entry name" value="Glycosyltransferase_grp1"/>
</dbReference>
<evidence type="ECO:0000313" key="5">
    <source>
        <dbReference type="Proteomes" id="UP000675781"/>
    </source>
</evidence>
<keyword evidence="2" id="KW-0808">Transferase</keyword>
<protein>
    <submittedName>
        <fullName evidence="4">Glycosyltransferase</fullName>
    </submittedName>
</protein>
<dbReference type="Pfam" id="PF13439">
    <property type="entry name" value="Glyco_transf_4"/>
    <property type="match status" value="1"/>
</dbReference>
<dbReference type="PANTHER" id="PTHR45947:SF3">
    <property type="entry name" value="SULFOQUINOVOSYL TRANSFERASE SQD2"/>
    <property type="match status" value="1"/>
</dbReference>
<dbReference type="RefSeq" id="WP_212531323.1">
    <property type="nucleotide sequence ID" value="NZ_JAGSOG010000165.1"/>
</dbReference>
<organism evidence="4 5">
    <name type="scientific">Actinospica durhamensis</name>
    <dbReference type="NCBI Taxonomy" id="1508375"/>
    <lineage>
        <taxon>Bacteria</taxon>
        <taxon>Bacillati</taxon>
        <taxon>Actinomycetota</taxon>
        <taxon>Actinomycetes</taxon>
        <taxon>Catenulisporales</taxon>
        <taxon>Actinospicaceae</taxon>
        <taxon>Actinospica</taxon>
    </lineage>
</organism>
<dbReference type="PANTHER" id="PTHR45947">
    <property type="entry name" value="SULFOQUINOVOSYL TRANSFERASE SQD2"/>
    <property type="match status" value="1"/>
</dbReference>
<dbReference type="AlphaFoldDB" id="A0A941ERT4"/>
<dbReference type="GO" id="GO:1901137">
    <property type="term" value="P:carbohydrate derivative biosynthetic process"/>
    <property type="evidence" value="ECO:0007669"/>
    <property type="project" value="UniProtKB-ARBA"/>
</dbReference>